<evidence type="ECO:0000313" key="2">
    <source>
        <dbReference type="Proteomes" id="UP001227230"/>
    </source>
</evidence>
<protein>
    <submittedName>
        <fullName evidence="1">Uncharacterized protein</fullName>
    </submittedName>
</protein>
<name>A0ABY9D874_VITVI</name>
<proteinExistence type="predicted"/>
<sequence>MGVMNLHKYKEVEPEYWLPNGKTGSGEYVSQQWNRIEIKGMGFRSERENKSGVKSDDTTFLVGALFL</sequence>
<organism evidence="1 2">
    <name type="scientific">Vitis vinifera</name>
    <name type="common">Grape</name>
    <dbReference type="NCBI Taxonomy" id="29760"/>
    <lineage>
        <taxon>Eukaryota</taxon>
        <taxon>Viridiplantae</taxon>
        <taxon>Streptophyta</taxon>
        <taxon>Embryophyta</taxon>
        <taxon>Tracheophyta</taxon>
        <taxon>Spermatophyta</taxon>
        <taxon>Magnoliopsida</taxon>
        <taxon>eudicotyledons</taxon>
        <taxon>Gunneridae</taxon>
        <taxon>Pentapetalae</taxon>
        <taxon>rosids</taxon>
        <taxon>Vitales</taxon>
        <taxon>Vitaceae</taxon>
        <taxon>Viteae</taxon>
        <taxon>Vitis</taxon>
    </lineage>
</organism>
<evidence type="ECO:0000313" key="1">
    <source>
        <dbReference type="EMBL" id="WKA03753.1"/>
    </source>
</evidence>
<reference evidence="1 2" key="1">
    <citation type="journal article" date="2023" name="Hortic Res">
        <title>The complete reference genome for grapevine (Vitis vinifera L.) genetics and breeding.</title>
        <authorList>
            <person name="Shi X."/>
            <person name="Cao S."/>
            <person name="Wang X."/>
            <person name="Huang S."/>
            <person name="Wang Y."/>
            <person name="Liu Z."/>
            <person name="Liu W."/>
            <person name="Leng X."/>
            <person name="Peng Y."/>
            <person name="Wang N."/>
            <person name="Wang Y."/>
            <person name="Ma Z."/>
            <person name="Xu X."/>
            <person name="Zhang F."/>
            <person name="Xue H."/>
            <person name="Zhong H."/>
            <person name="Wang Y."/>
            <person name="Zhang K."/>
            <person name="Velt A."/>
            <person name="Avia K."/>
            <person name="Holtgrawe D."/>
            <person name="Grimplet J."/>
            <person name="Matus J.T."/>
            <person name="Ware D."/>
            <person name="Wu X."/>
            <person name="Wang H."/>
            <person name="Liu C."/>
            <person name="Fang Y."/>
            <person name="Rustenholz C."/>
            <person name="Cheng Z."/>
            <person name="Xiao H."/>
            <person name="Zhou Y."/>
        </authorList>
    </citation>
    <scope>NUCLEOTIDE SEQUENCE [LARGE SCALE GENOMIC DNA]</scope>
    <source>
        <strain evidence="2">cv. Pinot noir / PN40024</strain>
        <tissue evidence="1">Leaf</tissue>
    </source>
</reference>
<dbReference type="EMBL" id="CP126661">
    <property type="protein sequence ID" value="WKA03753.1"/>
    <property type="molecule type" value="Genomic_DNA"/>
</dbReference>
<keyword evidence="2" id="KW-1185">Reference proteome</keyword>
<gene>
    <name evidence="1" type="ORF">VitviT2T_021842</name>
</gene>
<dbReference type="Proteomes" id="UP001227230">
    <property type="component" value="Chromosome 14"/>
</dbReference>
<accession>A0ABY9D874</accession>